<protein>
    <submittedName>
        <fullName evidence="1">Uncharacterized protein</fullName>
    </submittedName>
</protein>
<organism evidence="1 2">
    <name type="scientific">Heyndrickxia acidicola</name>
    <dbReference type="NCBI Taxonomy" id="209389"/>
    <lineage>
        <taxon>Bacteria</taxon>
        <taxon>Bacillati</taxon>
        <taxon>Bacillota</taxon>
        <taxon>Bacilli</taxon>
        <taxon>Bacillales</taxon>
        <taxon>Bacillaceae</taxon>
        <taxon>Heyndrickxia</taxon>
    </lineage>
</organism>
<sequence length="129" mass="15037">MKVKINNQDFTTVNTEELIPYIQQHSGWSVIGKKIHCAYENQAWQHMHPDKDLFTNFNGVVNECIDGNPFHEAVCVADYSIWTEMKQFKLTEDLYQFIDYGMQTLKTGIHRDILHPIADVLFTVVTNLF</sequence>
<comment type="caution">
    <text evidence="1">The sequence shown here is derived from an EMBL/GenBank/DDBJ whole genome shotgun (WGS) entry which is preliminary data.</text>
</comment>
<evidence type="ECO:0000313" key="1">
    <source>
        <dbReference type="EMBL" id="MED1202555.1"/>
    </source>
</evidence>
<evidence type="ECO:0000313" key="2">
    <source>
        <dbReference type="Proteomes" id="UP001341444"/>
    </source>
</evidence>
<reference evidence="1 2" key="1">
    <citation type="submission" date="2023-03" db="EMBL/GenBank/DDBJ databases">
        <title>Bacillus Genome Sequencing.</title>
        <authorList>
            <person name="Dunlap C."/>
        </authorList>
    </citation>
    <scope>NUCLEOTIDE SEQUENCE [LARGE SCALE GENOMIC DNA]</scope>
    <source>
        <strain evidence="1 2">B-23453</strain>
    </source>
</reference>
<keyword evidence="2" id="KW-1185">Reference proteome</keyword>
<gene>
    <name evidence="1" type="ORF">P4T90_05545</name>
</gene>
<accession>A0ABU6MD10</accession>
<name>A0ABU6MD10_9BACI</name>
<dbReference type="RefSeq" id="WP_066265477.1">
    <property type="nucleotide sequence ID" value="NZ_JARMAB010000006.1"/>
</dbReference>
<proteinExistence type="predicted"/>
<dbReference type="EMBL" id="JARMAB010000006">
    <property type="protein sequence ID" value="MED1202555.1"/>
    <property type="molecule type" value="Genomic_DNA"/>
</dbReference>
<dbReference type="Proteomes" id="UP001341444">
    <property type="component" value="Unassembled WGS sequence"/>
</dbReference>